<dbReference type="AlphaFoldDB" id="A0AAE0RRJ6"/>
<keyword evidence="2" id="KW-1133">Transmembrane helix</keyword>
<accession>A0AAE0RRJ6</accession>
<proteinExistence type="predicted"/>
<feature type="transmembrane region" description="Helical" evidence="2">
    <location>
        <begin position="61"/>
        <end position="82"/>
    </location>
</feature>
<reference evidence="3" key="1">
    <citation type="journal article" date="2021" name="Genome Biol. Evol.">
        <title>A High-Quality Reference Genome for a Parasitic Bivalve with Doubly Uniparental Inheritance (Bivalvia: Unionida).</title>
        <authorList>
            <person name="Smith C.H."/>
        </authorList>
    </citation>
    <scope>NUCLEOTIDE SEQUENCE</scope>
    <source>
        <strain evidence="3">CHS0354</strain>
    </source>
</reference>
<protein>
    <submittedName>
        <fullName evidence="3">Uncharacterized protein</fullName>
    </submittedName>
</protein>
<evidence type="ECO:0000256" key="2">
    <source>
        <dbReference type="SAM" id="Phobius"/>
    </source>
</evidence>
<feature type="compositionally biased region" description="Polar residues" evidence="1">
    <location>
        <begin position="101"/>
        <end position="112"/>
    </location>
</feature>
<keyword evidence="2" id="KW-0812">Transmembrane</keyword>
<keyword evidence="2" id="KW-0472">Membrane</keyword>
<feature type="region of interest" description="Disordered" evidence="1">
    <location>
        <begin position="90"/>
        <end position="126"/>
    </location>
</feature>
<evidence type="ECO:0000313" key="3">
    <source>
        <dbReference type="EMBL" id="KAK3578366.1"/>
    </source>
</evidence>
<dbReference type="EMBL" id="JAEAOA010001516">
    <property type="protein sequence ID" value="KAK3578366.1"/>
    <property type="molecule type" value="Genomic_DNA"/>
</dbReference>
<comment type="caution">
    <text evidence="3">The sequence shown here is derived from an EMBL/GenBank/DDBJ whole genome shotgun (WGS) entry which is preliminary data.</text>
</comment>
<name>A0AAE0RRJ6_9BIVA</name>
<sequence length="285" mass="30684">MANVTTVRVMSNETGSVINPFTGNTTKISGEMTNGGETSLTSTTPTGIVLLQEGLGTAEKVVIGAAGLVGVLAILAVVLRFLMPAVRKKIRSSKEKENKASGLSSYQNLGMDTSSQSSGSTGSSQEWLEISSNETHTTYYEQDKMTPKLASLASVASFGNLKGSTLSLPITLPRDSSSSERSTPLSARKLNQELVFALSSNLYDDKLIDDIYSQRWEEQWARENGADISSVHSNIKITLTPASSTTTIAEVRQKRISPYASKENLSVISQTNPKEFSRHSLANIL</sequence>
<organism evidence="3 4">
    <name type="scientific">Potamilus streckersoni</name>
    <dbReference type="NCBI Taxonomy" id="2493646"/>
    <lineage>
        <taxon>Eukaryota</taxon>
        <taxon>Metazoa</taxon>
        <taxon>Spiralia</taxon>
        <taxon>Lophotrochozoa</taxon>
        <taxon>Mollusca</taxon>
        <taxon>Bivalvia</taxon>
        <taxon>Autobranchia</taxon>
        <taxon>Heteroconchia</taxon>
        <taxon>Palaeoheterodonta</taxon>
        <taxon>Unionida</taxon>
        <taxon>Unionoidea</taxon>
        <taxon>Unionidae</taxon>
        <taxon>Ambleminae</taxon>
        <taxon>Lampsilini</taxon>
        <taxon>Potamilus</taxon>
    </lineage>
</organism>
<reference evidence="3" key="3">
    <citation type="submission" date="2023-05" db="EMBL/GenBank/DDBJ databases">
        <authorList>
            <person name="Smith C.H."/>
        </authorList>
    </citation>
    <scope>NUCLEOTIDE SEQUENCE</scope>
    <source>
        <strain evidence="3">CHS0354</strain>
        <tissue evidence="3">Mantle</tissue>
    </source>
</reference>
<evidence type="ECO:0000256" key="1">
    <source>
        <dbReference type="SAM" id="MobiDB-lite"/>
    </source>
</evidence>
<reference evidence="3" key="2">
    <citation type="journal article" date="2021" name="Genome Biol. Evol.">
        <title>Developing a high-quality reference genome for a parasitic bivalve with doubly uniparental inheritance (Bivalvia: Unionida).</title>
        <authorList>
            <person name="Smith C.H."/>
        </authorList>
    </citation>
    <scope>NUCLEOTIDE SEQUENCE</scope>
    <source>
        <strain evidence="3">CHS0354</strain>
        <tissue evidence="3">Mantle</tissue>
    </source>
</reference>
<evidence type="ECO:0000313" key="4">
    <source>
        <dbReference type="Proteomes" id="UP001195483"/>
    </source>
</evidence>
<feature type="compositionally biased region" description="Low complexity" evidence="1">
    <location>
        <begin position="113"/>
        <end position="125"/>
    </location>
</feature>
<dbReference type="Proteomes" id="UP001195483">
    <property type="component" value="Unassembled WGS sequence"/>
</dbReference>
<gene>
    <name evidence="3" type="ORF">CHS0354_025460</name>
</gene>
<keyword evidence="4" id="KW-1185">Reference proteome</keyword>